<feature type="domain" description="HAT C-terminal dimerisation" evidence="1">
    <location>
        <begin position="23"/>
        <end position="74"/>
    </location>
</feature>
<keyword evidence="3" id="KW-1185">Reference proteome</keyword>
<evidence type="ECO:0000313" key="2">
    <source>
        <dbReference type="EMBL" id="CAG9786631.1"/>
    </source>
</evidence>
<name>A0A9N9QZW1_9NEOP</name>
<dbReference type="Pfam" id="PF05699">
    <property type="entry name" value="Dimer_Tnp_hAT"/>
    <property type="match status" value="1"/>
</dbReference>
<evidence type="ECO:0000313" key="3">
    <source>
        <dbReference type="Proteomes" id="UP001153714"/>
    </source>
</evidence>
<dbReference type="AlphaFoldDB" id="A0A9N9QZW1"/>
<dbReference type="OrthoDB" id="6159421at2759"/>
<gene>
    <name evidence="2" type="ORF">DIATSA_LOCUS4572</name>
</gene>
<organism evidence="2 3">
    <name type="scientific">Diatraea saccharalis</name>
    <name type="common">sugarcane borer</name>
    <dbReference type="NCBI Taxonomy" id="40085"/>
    <lineage>
        <taxon>Eukaryota</taxon>
        <taxon>Metazoa</taxon>
        <taxon>Ecdysozoa</taxon>
        <taxon>Arthropoda</taxon>
        <taxon>Hexapoda</taxon>
        <taxon>Insecta</taxon>
        <taxon>Pterygota</taxon>
        <taxon>Neoptera</taxon>
        <taxon>Endopterygota</taxon>
        <taxon>Lepidoptera</taxon>
        <taxon>Glossata</taxon>
        <taxon>Ditrysia</taxon>
        <taxon>Pyraloidea</taxon>
        <taxon>Crambidae</taxon>
        <taxon>Crambinae</taxon>
        <taxon>Diatraea</taxon>
    </lineage>
</organism>
<dbReference type="InterPro" id="IPR008906">
    <property type="entry name" value="HATC_C_dom"/>
</dbReference>
<reference evidence="2" key="2">
    <citation type="submission" date="2022-10" db="EMBL/GenBank/DDBJ databases">
        <authorList>
            <consortium name="ENA_rothamsted_submissions"/>
            <consortium name="culmorum"/>
            <person name="King R."/>
        </authorList>
    </citation>
    <scope>NUCLEOTIDE SEQUENCE</scope>
</reference>
<dbReference type="EMBL" id="OU893347">
    <property type="protein sequence ID" value="CAG9786631.1"/>
    <property type="molecule type" value="Genomic_DNA"/>
</dbReference>
<proteinExistence type="predicted"/>
<dbReference type="GO" id="GO:0046983">
    <property type="term" value="F:protein dimerization activity"/>
    <property type="evidence" value="ECO:0007669"/>
    <property type="project" value="InterPro"/>
</dbReference>
<sequence>MATQLIAEFTLYVITSLHYIVHYATLKEIVSALLCLPHSSATVERIFSSINLIKTKTRNHLGTDTMEGLLLTKQLLKNEPCFKLNVSKNMISKMNKRMYQQ</sequence>
<protein>
    <recommendedName>
        <fullName evidence="1">HAT C-terminal dimerisation domain-containing protein</fullName>
    </recommendedName>
</protein>
<evidence type="ECO:0000259" key="1">
    <source>
        <dbReference type="Pfam" id="PF05699"/>
    </source>
</evidence>
<accession>A0A9N9QZW1</accession>
<dbReference type="SUPFAM" id="SSF53098">
    <property type="entry name" value="Ribonuclease H-like"/>
    <property type="match status" value="1"/>
</dbReference>
<dbReference type="Proteomes" id="UP001153714">
    <property type="component" value="Chromosome 16"/>
</dbReference>
<reference evidence="2" key="1">
    <citation type="submission" date="2021-12" db="EMBL/GenBank/DDBJ databases">
        <authorList>
            <person name="King R."/>
        </authorList>
    </citation>
    <scope>NUCLEOTIDE SEQUENCE</scope>
</reference>
<dbReference type="InterPro" id="IPR012337">
    <property type="entry name" value="RNaseH-like_sf"/>
</dbReference>